<keyword evidence="3" id="KW-0539">Nucleus</keyword>
<evidence type="ECO:0000256" key="2">
    <source>
        <dbReference type="ARBA" id="ARBA00007643"/>
    </source>
</evidence>
<evidence type="ECO:0000256" key="4">
    <source>
        <dbReference type="SAM" id="MobiDB-lite"/>
    </source>
</evidence>
<dbReference type="EMBL" id="GISG01042130">
    <property type="protein sequence ID" value="MBA4623199.1"/>
    <property type="molecule type" value="Transcribed_RNA"/>
</dbReference>
<feature type="compositionally biased region" description="Basic and acidic residues" evidence="4">
    <location>
        <begin position="210"/>
        <end position="224"/>
    </location>
</feature>
<sequence>MPKNFRKRKVGDEATVSDNISDDEEERRLALEEVKLLQKQRERKFGIPANPTSQSSGVVSKLSDKVEADGEKEELVLQDTFAQETAVMVEDPNMLKYIEQELAKKRGKNINAVDHSENELKHAEEELYKIPDHLKVKKRNSEESSTQWTTGIAEVQLPIEYKLKNIEETEAAKKLLHEKRFAGKPKTDSASPWSHNADYFQRGKEYAEKLRREHPELYKDRGAEDNGMGLRPGDNNADHGRRLAATDEFMLERFRKRERQRVMRR</sequence>
<feature type="region of interest" description="Disordered" evidence="4">
    <location>
        <begin position="41"/>
        <end position="66"/>
    </location>
</feature>
<dbReference type="PANTHER" id="PTHR13486:SF2">
    <property type="entry name" value="SPLICING FACTOR C9ORF78"/>
    <property type="match status" value="1"/>
</dbReference>
<dbReference type="EMBL" id="GISG01042129">
    <property type="protein sequence ID" value="MBA4623198.1"/>
    <property type="molecule type" value="Transcribed_RNA"/>
</dbReference>
<accession>A0A7C8YP43</accession>
<evidence type="ECO:0000256" key="3">
    <source>
        <dbReference type="ARBA" id="ARBA00023242"/>
    </source>
</evidence>
<evidence type="ECO:0000313" key="5">
    <source>
        <dbReference type="EMBL" id="MBA4623198.1"/>
    </source>
</evidence>
<dbReference type="PANTHER" id="PTHR13486">
    <property type="entry name" value="TELOMERE LENGTH AND SILENCING PROTEIN 1 TLS1 FAMILY MEMBER"/>
    <property type="match status" value="1"/>
</dbReference>
<comment type="similarity">
    <text evidence="2">Belongs to the TLS1 family.</text>
</comment>
<evidence type="ECO:0000256" key="1">
    <source>
        <dbReference type="ARBA" id="ARBA00004123"/>
    </source>
</evidence>
<feature type="region of interest" description="Disordered" evidence="4">
    <location>
        <begin position="210"/>
        <end position="244"/>
    </location>
</feature>
<reference evidence="5" key="2">
    <citation type="submission" date="2020-07" db="EMBL/GenBank/DDBJ databases">
        <authorList>
            <person name="Vera ALvarez R."/>
            <person name="Arias-Moreno D.M."/>
            <person name="Jimenez-Jacinto V."/>
            <person name="Jimenez-Bremont J.F."/>
            <person name="Swaminathan K."/>
            <person name="Moose S.P."/>
            <person name="Guerrero-Gonzalez M.L."/>
            <person name="Marino-Ramirez L."/>
            <person name="Landsman D."/>
            <person name="Rodriguez-Kessler M."/>
            <person name="Delgado-Sanchez P."/>
        </authorList>
    </citation>
    <scope>NUCLEOTIDE SEQUENCE</scope>
    <source>
        <tissue evidence="5">Cladode</tissue>
    </source>
</reference>
<dbReference type="GO" id="GO:0005681">
    <property type="term" value="C:spliceosomal complex"/>
    <property type="evidence" value="ECO:0007669"/>
    <property type="project" value="TreeGrafter"/>
</dbReference>
<proteinExistence type="inferred from homology"/>
<dbReference type="AlphaFoldDB" id="A0A7C8YP43"/>
<feature type="region of interest" description="Disordered" evidence="4">
    <location>
        <begin position="1"/>
        <end position="25"/>
    </location>
</feature>
<reference evidence="5" key="1">
    <citation type="journal article" date="2013" name="J. Plant Res.">
        <title>Effect of fungi and light on seed germination of three Opuntia species from semiarid lands of central Mexico.</title>
        <authorList>
            <person name="Delgado-Sanchez P."/>
            <person name="Jimenez-Bremont J.F."/>
            <person name="Guerrero-Gonzalez Mde L."/>
            <person name="Flores J."/>
        </authorList>
    </citation>
    <scope>NUCLEOTIDE SEQUENCE</scope>
    <source>
        <tissue evidence="5">Cladode</tissue>
    </source>
</reference>
<organism evidence="5">
    <name type="scientific">Opuntia streptacantha</name>
    <name type="common">Prickly pear cactus</name>
    <name type="synonym">Opuntia cardona</name>
    <dbReference type="NCBI Taxonomy" id="393608"/>
    <lineage>
        <taxon>Eukaryota</taxon>
        <taxon>Viridiplantae</taxon>
        <taxon>Streptophyta</taxon>
        <taxon>Embryophyta</taxon>
        <taxon>Tracheophyta</taxon>
        <taxon>Spermatophyta</taxon>
        <taxon>Magnoliopsida</taxon>
        <taxon>eudicotyledons</taxon>
        <taxon>Gunneridae</taxon>
        <taxon>Pentapetalae</taxon>
        <taxon>Caryophyllales</taxon>
        <taxon>Cactineae</taxon>
        <taxon>Cactaceae</taxon>
        <taxon>Opuntioideae</taxon>
        <taxon>Opuntia</taxon>
    </lineage>
</organism>
<protein>
    <submittedName>
        <fullName evidence="5">Uncharacterized protein</fullName>
    </submittedName>
</protein>
<dbReference type="Pfam" id="PF07052">
    <property type="entry name" value="Hep_59"/>
    <property type="match status" value="1"/>
</dbReference>
<dbReference type="EMBL" id="GISG01042128">
    <property type="protein sequence ID" value="MBA4623197.1"/>
    <property type="molecule type" value="Transcribed_RNA"/>
</dbReference>
<comment type="subcellular location">
    <subcellularLocation>
        <location evidence="1">Nucleus</location>
    </subcellularLocation>
</comment>
<dbReference type="InterPro" id="IPR010756">
    <property type="entry name" value="Tls1-like"/>
</dbReference>
<name>A0A7C8YP43_OPUST</name>
<dbReference type="GO" id="GO:0000398">
    <property type="term" value="P:mRNA splicing, via spliceosome"/>
    <property type="evidence" value="ECO:0007669"/>
    <property type="project" value="TreeGrafter"/>
</dbReference>